<evidence type="ECO:0000256" key="1">
    <source>
        <dbReference type="ARBA" id="ARBA00022491"/>
    </source>
</evidence>
<evidence type="ECO:0000256" key="5">
    <source>
        <dbReference type="HAMAP-Rule" id="MF_00081"/>
    </source>
</evidence>
<accession>A0A1M5N714</accession>
<gene>
    <name evidence="5" type="primary">hrcA</name>
    <name evidence="7" type="ORF">SAMN02745221_01110</name>
</gene>
<dbReference type="EMBL" id="FQWY01000015">
    <property type="protein sequence ID" value="SHG85328.1"/>
    <property type="molecule type" value="Genomic_DNA"/>
</dbReference>
<dbReference type="HAMAP" id="MF_00081">
    <property type="entry name" value="HrcA"/>
    <property type="match status" value="1"/>
</dbReference>
<keyword evidence="2 5" id="KW-0805">Transcription regulation</keyword>
<dbReference type="Gene3D" id="3.30.450.40">
    <property type="match status" value="1"/>
</dbReference>
<comment type="similarity">
    <text evidence="5">Belongs to the HrcA family.</text>
</comment>
<proteinExistence type="inferred from homology"/>
<sequence length="341" mass="38611">MSLDERKKIILESIIKDYVETAEPVGSRAVVKKHGLNISAATVRNEMADLEEMGYLEQPYTSAGRIPSQLGYRYYVDCMMQKETLSEEEIELLQKIIRDNIHEWNEIIEKVSSFLAQATSYASFVIFPSLTLSKFKYLQILPIEDHKALVIAVTDSGLIMHRKIEVPPNIAEGDLETIAKAFNKALGGKRLNEITRTDLMLIRDSLKRRKKIIDRVLEAVEYMLAGSKEERIAISGTLNILNEPEFKDLEKLKKILAILEEDVLLRNLIPEDIKKEVEIRIGTENNIEGIKEISIVVSGYHTLGQKGKIGVIGPIRMEYWKAAGTVETVGKVLEQILKGQF</sequence>
<dbReference type="InterPro" id="IPR029016">
    <property type="entry name" value="GAF-like_dom_sf"/>
</dbReference>
<keyword evidence="8" id="KW-1185">Reference proteome</keyword>
<evidence type="ECO:0000256" key="3">
    <source>
        <dbReference type="ARBA" id="ARBA00023016"/>
    </source>
</evidence>
<dbReference type="Gene3D" id="3.30.390.60">
    <property type="entry name" value="Heat-inducible transcription repressor hrca homolog, domain 3"/>
    <property type="match status" value="1"/>
</dbReference>
<comment type="function">
    <text evidence="5">Negative regulator of class I heat shock genes (grpE-dnaK-dnaJ and groELS operons). Prevents heat-shock induction of these operons.</text>
</comment>
<keyword evidence="3 5" id="KW-0346">Stress response</keyword>
<dbReference type="STRING" id="1123382.SAMN02745221_01110"/>
<dbReference type="AlphaFoldDB" id="A0A1M5N714"/>
<evidence type="ECO:0000259" key="6">
    <source>
        <dbReference type="Pfam" id="PF01628"/>
    </source>
</evidence>
<dbReference type="SUPFAM" id="SSF46785">
    <property type="entry name" value="Winged helix' DNA-binding domain"/>
    <property type="match status" value="1"/>
</dbReference>
<evidence type="ECO:0000256" key="4">
    <source>
        <dbReference type="ARBA" id="ARBA00023163"/>
    </source>
</evidence>
<dbReference type="InterPro" id="IPR021153">
    <property type="entry name" value="HrcA_C"/>
</dbReference>
<protein>
    <recommendedName>
        <fullName evidence="5">Heat-inducible transcription repressor HrcA</fullName>
    </recommendedName>
</protein>
<dbReference type="InterPro" id="IPR036388">
    <property type="entry name" value="WH-like_DNA-bd_sf"/>
</dbReference>
<dbReference type="InterPro" id="IPR036390">
    <property type="entry name" value="WH_DNA-bd_sf"/>
</dbReference>
<evidence type="ECO:0000313" key="7">
    <source>
        <dbReference type="EMBL" id="SHG85328.1"/>
    </source>
</evidence>
<dbReference type="GO" id="GO:0003677">
    <property type="term" value="F:DNA binding"/>
    <property type="evidence" value="ECO:0007669"/>
    <property type="project" value="InterPro"/>
</dbReference>
<dbReference type="PIRSF" id="PIRSF005485">
    <property type="entry name" value="HrcA"/>
    <property type="match status" value="1"/>
</dbReference>
<dbReference type="Gene3D" id="1.10.10.10">
    <property type="entry name" value="Winged helix-like DNA-binding domain superfamily/Winged helix DNA-binding domain"/>
    <property type="match status" value="1"/>
</dbReference>
<keyword evidence="1 5" id="KW-0678">Repressor</keyword>
<dbReference type="SUPFAM" id="SSF55781">
    <property type="entry name" value="GAF domain-like"/>
    <property type="match status" value="1"/>
</dbReference>
<dbReference type="Proteomes" id="UP000242329">
    <property type="component" value="Unassembled WGS sequence"/>
</dbReference>
<dbReference type="InterPro" id="IPR023120">
    <property type="entry name" value="WHTH_transcript_rep_HrcA_IDD"/>
</dbReference>
<evidence type="ECO:0000313" key="8">
    <source>
        <dbReference type="Proteomes" id="UP000242329"/>
    </source>
</evidence>
<dbReference type="RefSeq" id="WP_073091208.1">
    <property type="nucleotide sequence ID" value="NZ_FQWY01000015.1"/>
</dbReference>
<dbReference type="NCBIfam" id="TIGR00331">
    <property type="entry name" value="hrcA"/>
    <property type="match status" value="1"/>
</dbReference>
<dbReference type="InterPro" id="IPR002571">
    <property type="entry name" value="HrcA"/>
</dbReference>
<name>A0A1M5N714_9FIRM</name>
<dbReference type="PANTHER" id="PTHR34824">
    <property type="entry name" value="HEAT-INDUCIBLE TRANSCRIPTION REPRESSOR HRCA"/>
    <property type="match status" value="1"/>
</dbReference>
<reference evidence="8" key="1">
    <citation type="submission" date="2016-11" db="EMBL/GenBank/DDBJ databases">
        <authorList>
            <person name="Varghese N."/>
            <person name="Submissions S."/>
        </authorList>
    </citation>
    <scope>NUCLEOTIDE SEQUENCE [LARGE SCALE GENOMIC DNA]</scope>
    <source>
        <strain evidence="8">DSM 11003</strain>
    </source>
</reference>
<dbReference type="PANTHER" id="PTHR34824:SF1">
    <property type="entry name" value="HEAT-INDUCIBLE TRANSCRIPTION REPRESSOR HRCA"/>
    <property type="match status" value="1"/>
</dbReference>
<evidence type="ECO:0000256" key="2">
    <source>
        <dbReference type="ARBA" id="ARBA00023015"/>
    </source>
</evidence>
<dbReference type="Pfam" id="PF01628">
    <property type="entry name" value="HrcA"/>
    <property type="match status" value="1"/>
</dbReference>
<keyword evidence="4 5" id="KW-0804">Transcription</keyword>
<dbReference type="OrthoDB" id="9783139at2"/>
<feature type="domain" description="Heat-inducible transcription repressor HrcA C-terminal" evidence="6">
    <location>
        <begin position="106"/>
        <end position="321"/>
    </location>
</feature>
<organism evidence="7 8">
    <name type="scientific">Thermosyntropha lipolytica DSM 11003</name>
    <dbReference type="NCBI Taxonomy" id="1123382"/>
    <lineage>
        <taxon>Bacteria</taxon>
        <taxon>Bacillati</taxon>
        <taxon>Bacillota</taxon>
        <taxon>Clostridia</taxon>
        <taxon>Eubacteriales</taxon>
        <taxon>Syntrophomonadaceae</taxon>
        <taxon>Thermosyntropha</taxon>
    </lineage>
</organism>
<dbReference type="GO" id="GO:0045892">
    <property type="term" value="P:negative regulation of DNA-templated transcription"/>
    <property type="evidence" value="ECO:0007669"/>
    <property type="project" value="UniProtKB-UniRule"/>
</dbReference>